<evidence type="ECO:0000313" key="6">
    <source>
        <dbReference type="Ensembl" id="ENSNMLP00000009540.1"/>
    </source>
</evidence>
<evidence type="ECO:0000256" key="4">
    <source>
        <dbReference type="ARBA" id="ARBA00023180"/>
    </source>
</evidence>
<organism evidence="6 7">
    <name type="scientific">Neogobius melanostomus</name>
    <name type="common">round goby</name>
    <dbReference type="NCBI Taxonomy" id="47308"/>
    <lineage>
        <taxon>Eukaryota</taxon>
        <taxon>Metazoa</taxon>
        <taxon>Chordata</taxon>
        <taxon>Craniata</taxon>
        <taxon>Vertebrata</taxon>
        <taxon>Euteleostomi</taxon>
        <taxon>Actinopterygii</taxon>
        <taxon>Neopterygii</taxon>
        <taxon>Teleostei</taxon>
        <taxon>Neoteleostei</taxon>
        <taxon>Acanthomorphata</taxon>
        <taxon>Gobiaria</taxon>
        <taxon>Gobiiformes</taxon>
        <taxon>Gobioidei</taxon>
        <taxon>Gobiidae</taxon>
        <taxon>Benthophilinae</taxon>
        <taxon>Neogobiini</taxon>
        <taxon>Neogobius</taxon>
    </lineage>
</organism>
<dbReference type="GO" id="GO:0005576">
    <property type="term" value="C:extracellular region"/>
    <property type="evidence" value="ECO:0007669"/>
    <property type="project" value="UniProtKB-SubCell"/>
</dbReference>
<feature type="domain" description="WxxW" evidence="5">
    <location>
        <begin position="4"/>
        <end position="51"/>
    </location>
</feature>
<feature type="domain" description="WxxW" evidence="5">
    <location>
        <begin position="446"/>
        <end position="491"/>
    </location>
</feature>
<name>A0A8C6SNS4_9GOBI</name>
<keyword evidence="2" id="KW-0964">Secreted</keyword>
<feature type="domain" description="WxxW" evidence="5">
    <location>
        <begin position="255"/>
        <end position="338"/>
    </location>
</feature>
<dbReference type="Ensembl" id="ENSNMLT00000010786.1">
    <property type="protein sequence ID" value="ENSNMLP00000009540.1"/>
    <property type="gene ID" value="ENSNMLG00000006620.1"/>
</dbReference>
<evidence type="ECO:0000259" key="5">
    <source>
        <dbReference type="Pfam" id="PF13330"/>
    </source>
</evidence>
<dbReference type="InterPro" id="IPR039675">
    <property type="entry name" value="CILP1/CILP2"/>
</dbReference>
<reference evidence="6" key="2">
    <citation type="submission" date="2025-09" db="UniProtKB">
        <authorList>
            <consortium name="Ensembl"/>
        </authorList>
    </citation>
    <scope>IDENTIFICATION</scope>
</reference>
<keyword evidence="7" id="KW-1185">Reference proteome</keyword>
<dbReference type="Proteomes" id="UP000694523">
    <property type="component" value="Unplaced"/>
</dbReference>
<feature type="domain" description="WxxW" evidence="5">
    <location>
        <begin position="350"/>
        <end position="433"/>
    </location>
</feature>
<dbReference type="PANTHER" id="PTHR15031">
    <property type="entry name" value="CARTILAGE INTERMEDIATE LAYER PROTEIN CLIP"/>
    <property type="match status" value="1"/>
</dbReference>
<dbReference type="InterPro" id="IPR025155">
    <property type="entry name" value="WxxW_domain"/>
</dbReference>
<dbReference type="PANTHER" id="PTHR15031:SF6">
    <property type="entry name" value="CARTILAGE INTERMEDIATE LAYER PROTEIN 1-LIKE ISOFORM X1"/>
    <property type="match status" value="1"/>
</dbReference>
<protein>
    <recommendedName>
        <fullName evidence="5">WxxW domain-containing protein</fullName>
    </recommendedName>
</protein>
<reference evidence="6" key="1">
    <citation type="submission" date="2025-08" db="UniProtKB">
        <authorList>
            <consortium name="Ensembl"/>
        </authorList>
    </citation>
    <scope>IDENTIFICATION</scope>
</reference>
<dbReference type="Pfam" id="PF13330">
    <property type="entry name" value="Mucin2_WxxW"/>
    <property type="match status" value="6"/>
</dbReference>
<keyword evidence="3" id="KW-0732">Signal</keyword>
<evidence type="ECO:0000256" key="2">
    <source>
        <dbReference type="ARBA" id="ARBA00022525"/>
    </source>
</evidence>
<accession>A0A8C6SNS4</accession>
<keyword evidence="4" id="KW-0325">Glycoprotein</keyword>
<feature type="domain" description="WxxW" evidence="5">
    <location>
        <begin position="63"/>
        <end position="146"/>
    </location>
</feature>
<evidence type="ECO:0000313" key="7">
    <source>
        <dbReference type="Proteomes" id="UP000694523"/>
    </source>
</evidence>
<proteinExistence type="predicted"/>
<comment type="subcellular location">
    <subcellularLocation>
        <location evidence="1">Secreted</location>
    </subcellularLocation>
</comment>
<dbReference type="AlphaFoldDB" id="A0A8C6SNS4"/>
<sequence>SLQIQVLTTGGQPVSSTGDFIDTSDTEKGFICKNSDQKKGRCSDYKVRFLCPIDFCAPPPGCWTDWFDRDNPSGKGDFEILVKLQNENPGKICNNSLQIQVLTTGWLPVSSTGDIIDTSDTEKGFICINSDQKKGRCSDYQVRFQCPDNFCPPPQDTGCWTDWFDRDNSSGKGDFEILIKLRKENPGEICNNPLQIQVLTIGGHPVSSTGDIIDTSDTEKGFICKNSDQIKGRCSDYQVRFLCPTDFCPPPPGCWTDWFDRDNSSDTGDFEILIELRKENPGKICNNPLQIHVLTIGGQPVSSTGDIIDTSDTEKGFICKNSDQKKGRCSDYKVRFLCPIDFCAPPPGCWTDWFDRDNPSDKGDFEILINLRKENPGKICNNPLQIQVLTTGWLPVSSTGDIIDTSDTEKGFICKHSDQIKGRCSDYQVRFECPIDFCPPSQRCMTDWFNRDDSTGKGDFEILIELRKENPGKICNNPLQIQVLTTGGNLSRPLETSLTRLTQRKDSSVKTLIRQKADVLIIKFASCVLSTSALHLQVIIHY</sequence>
<feature type="domain" description="WxxW" evidence="5">
    <location>
        <begin position="160"/>
        <end position="243"/>
    </location>
</feature>
<evidence type="ECO:0000256" key="1">
    <source>
        <dbReference type="ARBA" id="ARBA00004613"/>
    </source>
</evidence>
<evidence type="ECO:0000256" key="3">
    <source>
        <dbReference type="ARBA" id="ARBA00022729"/>
    </source>
</evidence>